<keyword evidence="2" id="KW-1185">Reference proteome</keyword>
<comment type="caution">
    <text evidence="1">The sequence shown here is derived from an EMBL/GenBank/DDBJ whole genome shotgun (WGS) entry which is preliminary data.</text>
</comment>
<dbReference type="Proteomes" id="UP000688137">
    <property type="component" value="Unassembled WGS sequence"/>
</dbReference>
<sequence length="231" mass="27778">MTIQFGFLLSCFNIPQTDRLIITTRSQCISIRRETDQSNKIRMAIYYQEKKIFEFFLTETKHILINFLDERKYIQLKKIMLFQKRRKIKHQKKKKKIDSFKQKLKRKKWSDKIEQQIRDFEYAIQNFNQTLTALIVIRFSKNNVTIPMMNQIKLLVVKYYFIIVSQFIRKSKLIKYGMGNIIILGAILVKKTVQLIKLQEGMFSQVFINNINQNQCKSLKHIIKNLIIIFL</sequence>
<name>A0A8S1KI25_PARPR</name>
<gene>
    <name evidence="1" type="ORF">PPRIM_AZ9-3.1.T0190387</name>
</gene>
<dbReference type="AlphaFoldDB" id="A0A8S1KI25"/>
<evidence type="ECO:0000313" key="1">
    <source>
        <dbReference type="EMBL" id="CAD8052776.1"/>
    </source>
</evidence>
<reference evidence="1" key="1">
    <citation type="submission" date="2021-01" db="EMBL/GenBank/DDBJ databases">
        <authorList>
            <consortium name="Genoscope - CEA"/>
            <person name="William W."/>
        </authorList>
    </citation>
    <scope>NUCLEOTIDE SEQUENCE</scope>
</reference>
<accession>A0A8S1KI25</accession>
<organism evidence="1 2">
    <name type="scientific">Paramecium primaurelia</name>
    <dbReference type="NCBI Taxonomy" id="5886"/>
    <lineage>
        <taxon>Eukaryota</taxon>
        <taxon>Sar</taxon>
        <taxon>Alveolata</taxon>
        <taxon>Ciliophora</taxon>
        <taxon>Intramacronucleata</taxon>
        <taxon>Oligohymenophorea</taxon>
        <taxon>Peniculida</taxon>
        <taxon>Parameciidae</taxon>
        <taxon>Paramecium</taxon>
    </lineage>
</organism>
<dbReference type="EMBL" id="CAJJDM010000016">
    <property type="protein sequence ID" value="CAD8052776.1"/>
    <property type="molecule type" value="Genomic_DNA"/>
</dbReference>
<protein>
    <submittedName>
        <fullName evidence="1">Uncharacterized protein</fullName>
    </submittedName>
</protein>
<proteinExistence type="predicted"/>
<evidence type="ECO:0000313" key="2">
    <source>
        <dbReference type="Proteomes" id="UP000688137"/>
    </source>
</evidence>